<dbReference type="SUPFAM" id="SSF56672">
    <property type="entry name" value="DNA/RNA polymerases"/>
    <property type="match status" value="1"/>
</dbReference>
<evidence type="ECO:0000313" key="1">
    <source>
        <dbReference type="Proteomes" id="UP000818029"/>
    </source>
</evidence>
<dbReference type="PANTHER" id="PTHR11439">
    <property type="entry name" value="GAG-POL-RELATED RETROTRANSPOSON"/>
    <property type="match status" value="1"/>
</dbReference>
<dbReference type="CDD" id="cd09272">
    <property type="entry name" value="RNase_HI_RT_Ty1"/>
    <property type="match status" value="1"/>
</dbReference>
<name>A0A1U8N0L0_GOSHI</name>
<dbReference type="Proteomes" id="UP000818029">
    <property type="component" value="Chromosome D12"/>
</dbReference>
<organism evidence="1 2">
    <name type="scientific">Gossypium hirsutum</name>
    <name type="common">Upland cotton</name>
    <name type="synonym">Gossypium mexicanum</name>
    <dbReference type="NCBI Taxonomy" id="3635"/>
    <lineage>
        <taxon>Eukaryota</taxon>
        <taxon>Viridiplantae</taxon>
        <taxon>Streptophyta</taxon>
        <taxon>Embryophyta</taxon>
        <taxon>Tracheophyta</taxon>
        <taxon>Spermatophyta</taxon>
        <taxon>Magnoliopsida</taxon>
        <taxon>eudicotyledons</taxon>
        <taxon>Gunneridae</taxon>
        <taxon>Pentapetalae</taxon>
        <taxon>rosids</taxon>
        <taxon>malvids</taxon>
        <taxon>Malvales</taxon>
        <taxon>Malvaceae</taxon>
        <taxon>Malvoideae</taxon>
        <taxon>Gossypium</taxon>
    </lineage>
</organism>
<dbReference type="PaxDb" id="3635-A0A1U8N0L0"/>
<proteinExistence type="predicted"/>
<dbReference type="RefSeq" id="XP_016732652.1">
    <property type="nucleotide sequence ID" value="XM_016877163.1"/>
</dbReference>
<reference evidence="2" key="2">
    <citation type="submission" date="2025-08" db="UniProtKB">
        <authorList>
            <consortium name="RefSeq"/>
        </authorList>
    </citation>
    <scope>IDENTIFICATION</scope>
</reference>
<sequence length="240" mass="26850">MVTNCHLSASEGNPVEDQSYYRSIVGALQYVVITRPDIAYSVNKVCQFMHNPLDVHFKAVKRILRYLQGTLSYGVRFTRASKFLLEGYSDASWGVDIDDRRSTSRFYIFLGGNPVSWSSKKQTVVSRSTAEAEYRSVAHTATEIIWIQSLLAELCVPIPPKALIWCDSSATVAVAGNPVMHSKFKHVELDVFFVREKVVAGKLQVGHVPGSYQLADILTKPLSAPMFNRFRSQLRVTSVS</sequence>
<gene>
    <name evidence="2" type="primary">LOC107943405</name>
</gene>
<protein>
    <submittedName>
        <fullName evidence="2">Secreted RxLR effector protein 161-like</fullName>
    </submittedName>
</protein>
<dbReference type="STRING" id="3635.A0A1U8N0L0"/>
<keyword evidence="1" id="KW-1185">Reference proteome</keyword>
<evidence type="ECO:0000313" key="2">
    <source>
        <dbReference type="RefSeq" id="XP_016732652.1"/>
    </source>
</evidence>
<accession>A0A1U8N0L0</accession>
<dbReference type="AlphaFoldDB" id="A0A1U8N0L0"/>
<dbReference type="PANTHER" id="PTHR11439:SF467">
    <property type="entry name" value="INTEGRASE CATALYTIC DOMAIN-CONTAINING PROTEIN"/>
    <property type="match status" value="1"/>
</dbReference>
<reference evidence="1" key="1">
    <citation type="journal article" date="2020" name="Nat. Genet.">
        <title>Genomic diversifications of five Gossypium allopolyploid species and their impact on cotton improvement.</title>
        <authorList>
            <person name="Chen Z.J."/>
            <person name="Sreedasyam A."/>
            <person name="Ando A."/>
            <person name="Song Q."/>
            <person name="De Santiago L.M."/>
            <person name="Hulse-Kemp A.M."/>
            <person name="Ding M."/>
            <person name="Ye W."/>
            <person name="Kirkbride R.C."/>
            <person name="Jenkins J."/>
            <person name="Plott C."/>
            <person name="Lovell J."/>
            <person name="Lin Y.M."/>
            <person name="Vaughn R."/>
            <person name="Liu B."/>
            <person name="Simpson S."/>
            <person name="Scheffler B.E."/>
            <person name="Wen L."/>
            <person name="Saski C.A."/>
            <person name="Grover C.E."/>
            <person name="Hu G."/>
            <person name="Conover J.L."/>
            <person name="Carlson J.W."/>
            <person name="Shu S."/>
            <person name="Boston L.B."/>
            <person name="Williams M."/>
            <person name="Peterson D.G."/>
            <person name="McGee K."/>
            <person name="Jones D.C."/>
            <person name="Wendel J.F."/>
            <person name="Stelly D.M."/>
            <person name="Grimwood J."/>
            <person name="Schmutz J."/>
        </authorList>
    </citation>
    <scope>NUCLEOTIDE SEQUENCE [LARGE SCALE GENOMIC DNA]</scope>
    <source>
        <strain evidence="1">cv. TM-1</strain>
    </source>
</reference>
<dbReference type="KEGG" id="ghi:107943405"/>
<dbReference type="InterPro" id="IPR043502">
    <property type="entry name" value="DNA/RNA_pol_sf"/>
</dbReference>
<dbReference type="OrthoDB" id="1163908at2759"/>
<dbReference type="GeneID" id="107943405"/>